<sequence length="300" mass="32038">MSMSKRSGDMPVLPPIPLASEKPSSPKGHGSGEDTPKPQQPQPQSPTGNYQPHGGHNKVPRHRFLTPAEWNIIANGIGGVQDAESHKPVRPGRAWFPAANMPQGLYRDVVQERNKYFLLYHASFIAQAALMVLQLLIGASVTSLGAMNLHSGIPITVLGAVNTVIAGLIALLHNGGLPDRFRFDMIQFEEIEDHIKELLDSAIVPANMTTDQVLAECFDRFREAKAVVAANLPVNYNSRSTKSDGDQTSSTPPPPAPPAPPPASPPAPAPPGLAKALVCGDEAHEAQQPVGNGKGRQQQN</sequence>
<dbReference type="Proteomes" id="UP000078340">
    <property type="component" value="Unassembled WGS sequence"/>
</dbReference>
<keyword evidence="2" id="KW-0472">Membrane</keyword>
<protein>
    <submittedName>
        <fullName evidence="4">C6 transcription factor</fullName>
    </submittedName>
</protein>
<dbReference type="EMBL" id="LSBI01000001">
    <property type="protein sequence ID" value="OAQ94963.1"/>
    <property type="molecule type" value="Genomic_DNA"/>
</dbReference>
<evidence type="ECO:0000313" key="6">
    <source>
        <dbReference type="Proteomes" id="UP000078340"/>
    </source>
</evidence>
<evidence type="ECO:0000256" key="2">
    <source>
        <dbReference type="SAM" id="Phobius"/>
    </source>
</evidence>
<dbReference type="AlphaFoldDB" id="A0A179I0A2"/>
<reference evidence="5 7" key="2">
    <citation type="journal article" date="2016" name="Front. Microbiol.">
        <title>Genome and transcriptome sequences reveal the specific parasitism of the nematophagous Purpureocillium lilacinum 36-1.</title>
        <authorList>
            <person name="Xie J."/>
            <person name="Li S."/>
            <person name="Mo C."/>
            <person name="Xiao X."/>
            <person name="Peng D."/>
            <person name="Wang G."/>
            <person name="Xiao Y."/>
        </authorList>
    </citation>
    <scope>NUCLEOTIDE SEQUENCE [LARGE SCALE GENOMIC DNA]</scope>
    <source>
        <strain evidence="5 7">36-1</strain>
    </source>
</reference>
<reference evidence="4 6" key="3">
    <citation type="submission" date="2016-02" db="EMBL/GenBank/DDBJ databases">
        <title>Biosynthesis of antibiotic leucinostatins and their inhibition on Phytophthora in bio-control Purpureocillium lilacinum.</title>
        <authorList>
            <person name="Wang G."/>
            <person name="Liu Z."/>
            <person name="Lin R."/>
            <person name="Li E."/>
            <person name="Mao Z."/>
            <person name="Ling J."/>
            <person name="Yin W."/>
            <person name="Xie B."/>
        </authorList>
    </citation>
    <scope>NUCLEOTIDE SEQUENCE [LARGE SCALE GENOMIC DNA]</scope>
    <source>
        <strain evidence="4">PLFJ-1</strain>
    </source>
</reference>
<dbReference type="EMBL" id="LCWV01000020">
    <property type="protein sequence ID" value="PWI67173.1"/>
    <property type="molecule type" value="Genomic_DNA"/>
</dbReference>
<dbReference type="NCBIfam" id="NF033635">
    <property type="entry name" value="SLATT_fungal"/>
    <property type="match status" value="1"/>
</dbReference>
<evidence type="ECO:0000313" key="7">
    <source>
        <dbReference type="Proteomes" id="UP000245956"/>
    </source>
</evidence>
<proteinExistence type="predicted"/>
<dbReference type="PANTHER" id="PTHR38793">
    <property type="entry name" value="SLATT_FUNGAL DOMAIN-CONTAINING PROTEIN-RELATED"/>
    <property type="match status" value="1"/>
</dbReference>
<name>A0A179I0A2_PURLI</name>
<feature type="transmembrane region" description="Helical" evidence="2">
    <location>
        <begin position="117"/>
        <end position="141"/>
    </location>
</feature>
<dbReference type="InterPro" id="IPR041622">
    <property type="entry name" value="SLATT_fungi"/>
</dbReference>
<dbReference type="GeneID" id="28883206"/>
<feature type="compositionally biased region" description="Polar residues" evidence="1">
    <location>
        <begin position="236"/>
        <end position="250"/>
    </location>
</feature>
<evidence type="ECO:0000313" key="5">
    <source>
        <dbReference type="EMBL" id="PWI67173.1"/>
    </source>
</evidence>
<gene>
    <name evidence="5" type="ORF">PCL_04335</name>
    <name evidence="4" type="ORF">VFPFJ_01072</name>
</gene>
<feature type="compositionally biased region" description="Pro residues" evidence="1">
    <location>
        <begin position="251"/>
        <end position="271"/>
    </location>
</feature>
<evidence type="ECO:0000256" key="1">
    <source>
        <dbReference type="SAM" id="MobiDB-lite"/>
    </source>
</evidence>
<keyword evidence="2" id="KW-0812">Transmembrane</keyword>
<feature type="region of interest" description="Disordered" evidence="1">
    <location>
        <begin position="1"/>
        <end position="61"/>
    </location>
</feature>
<accession>A0A179I0A2</accession>
<evidence type="ECO:0000259" key="3">
    <source>
        <dbReference type="Pfam" id="PF18142"/>
    </source>
</evidence>
<reference evidence="5" key="1">
    <citation type="submission" date="2015-05" db="EMBL/GenBank/DDBJ databases">
        <authorList>
            <person name="Wang D.B."/>
            <person name="Wang M."/>
        </authorList>
    </citation>
    <scope>NUCLEOTIDE SEQUENCE</scope>
    <source>
        <strain evidence="5">36-1</strain>
    </source>
</reference>
<feature type="domain" description="SMODS and SLOG-associating 2TM effector" evidence="3">
    <location>
        <begin position="109"/>
        <end position="226"/>
    </location>
</feature>
<feature type="transmembrane region" description="Helical" evidence="2">
    <location>
        <begin position="153"/>
        <end position="172"/>
    </location>
</feature>
<dbReference type="PANTHER" id="PTHR38793:SF1">
    <property type="entry name" value="SMODS AND SLOG-ASSOCIATING 2TM EFFECTOR DOMAIN-CONTAINING PROTEIN"/>
    <property type="match status" value="1"/>
</dbReference>
<keyword evidence="2" id="KW-1133">Transmembrane helix</keyword>
<feature type="region of interest" description="Disordered" evidence="1">
    <location>
        <begin position="236"/>
        <end position="300"/>
    </location>
</feature>
<dbReference type="Proteomes" id="UP000245956">
    <property type="component" value="Unassembled WGS sequence"/>
</dbReference>
<organism evidence="4 6">
    <name type="scientific">Purpureocillium lilacinum</name>
    <name type="common">Paecilomyces lilacinus</name>
    <dbReference type="NCBI Taxonomy" id="33203"/>
    <lineage>
        <taxon>Eukaryota</taxon>
        <taxon>Fungi</taxon>
        <taxon>Dikarya</taxon>
        <taxon>Ascomycota</taxon>
        <taxon>Pezizomycotina</taxon>
        <taxon>Sordariomycetes</taxon>
        <taxon>Hypocreomycetidae</taxon>
        <taxon>Hypocreales</taxon>
        <taxon>Ophiocordycipitaceae</taxon>
        <taxon>Purpureocillium</taxon>
    </lineage>
</organism>
<dbReference type="KEGG" id="plj:28883206"/>
<evidence type="ECO:0000313" key="4">
    <source>
        <dbReference type="EMBL" id="OAQ94963.1"/>
    </source>
</evidence>
<dbReference type="OMA" id="ECFDLYQ"/>
<comment type="caution">
    <text evidence="4">The sequence shown here is derived from an EMBL/GenBank/DDBJ whole genome shotgun (WGS) entry which is preliminary data.</text>
</comment>
<dbReference type="Pfam" id="PF18142">
    <property type="entry name" value="SLATT_fungal"/>
    <property type="match status" value="1"/>
</dbReference>